<name>A0A6L9S6F2_9ACTN</name>
<sequence length="51" mass="5543">MDLAREPREPFMLDQGHVAVPTGLGLGVSPIPDILRELTTSTVWISADALR</sequence>
<protein>
    <submittedName>
        <fullName evidence="1">Uncharacterized protein</fullName>
    </submittedName>
</protein>
<organism evidence="1 2">
    <name type="scientific">Phytoactinopolyspora halotolerans</name>
    <dbReference type="NCBI Taxonomy" id="1981512"/>
    <lineage>
        <taxon>Bacteria</taxon>
        <taxon>Bacillati</taxon>
        <taxon>Actinomycetota</taxon>
        <taxon>Actinomycetes</taxon>
        <taxon>Jiangellales</taxon>
        <taxon>Jiangellaceae</taxon>
        <taxon>Phytoactinopolyspora</taxon>
    </lineage>
</organism>
<dbReference type="Proteomes" id="UP000475214">
    <property type="component" value="Unassembled WGS sequence"/>
</dbReference>
<keyword evidence="2" id="KW-1185">Reference proteome</keyword>
<evidence type="ECO:0000313" key="1">
    <source>
        <dbReference type="EMBL" id="NEE00122.1"/>
    </source>
</evidence>
<accession>A0A6L9S6F2</accession>
<gene>
    <name evidence="1" type="ORF">G1H10_08055</name>
</gene>
<dbReference type="EMBL" id="JAAGOA010000004">
    <property type="protein sequence ID" value="NEE00122.1"/>
    <property type="molecule type" value="Genomic_DNA"/>
</dbReference>
<dbReference type="AlphaFoldDB" id="A0A6L9S6F2"/>
<comment type="caution">
    <text evidence="1">The sequence shown here is derived from an EMBL/GenBank/DDBJ whole genome shotgun (WGS) entry which is preliminary data.</text>
</comment>
<evidence type="ECO:0000313" key="2">
    <source>
        <dbReference type="Proteomes" id="UP000475214"/>
    </source>
</evidence>
<dbReference type="RefSeq" id="WP_163735234.1">
    <property type="nucleotide sequence ID" value="NZ_JAAGOA010000004.1"/>
</dbReference>
<proteinExistence type="predicted"/>
<reference evidence="1 2" key="1">
    <citation type="submission" date="2020-02" db="EMBL/GenBank/DDBJ databases">
        <authorList>
            <person name="Li X.-J."/>
            <person name="Han X.-M."/>
        </authorList>
    </citation>
    <scope>NUCLEOTIDE SEQUENCE [LARGE SCALE GENOMIC DNA]</scope>
    <source>
        <strain evidence="1 2">CCTCC AB 2017055</strain>
    </source>
</reference>